<keyword evidence="2" id="KW-1185">Reference proteome</keyword>
<evidence type="ECO:0000313" key="2">
    <source>
        <dbReference type="Proteomes" id="UP001157974"/>
    </source>
</evidence>
<gene>
    <name evidence="1" type="ORF">NDN08_000497</name>
</gene>
<dbReference type="Proteomes" id="UP001157974">
    <property type="component" value="Unassembled WGS sequence"/>
</dbReference>
<sequence length="214" mass="23695">MAFLGGGLALRRRDAVSAERRFVKSRWRCSLGPGTVLTSSRDSFCGADGSGDDELFHLRNAVLLVFEHTEKHGTGALVTNRPTPVAVGDLRISHFSAFRDNLMFQGGPLASSSDFVLGDQAPWYWIHDEKTVTGTTHLGGDIYMGGKVHQSEPLLANPERVKFFWRHVYFLPGILQDKVASQQMIELPCTSNVILQDEVEGKRLPRMARAVLGE</sequence>
<proteinExistence type="predicted"/>
<comment type="caution">
    <text evidence="1">The sequence shown here is derived from an EMBL/GenBank/DDBJ whole genome shotgun (WGS) entry which is preliminary data.</text>
</comment>
<accession>A0AAV8UN68</accession>
<dbReference type="Pfam" id="PF02622">
    <property type="entry name" value="DUF179"/>
    <property type="match status" value="1"/>
</dbReference>
<dbReference type="SUPFAM" id="SSF143456">
    <property type="entry name" value="VC0467-like"/>
    <property type="match status" value="1"/>
</dbReference>
<organism evidence="1 2">
    <name type="scientific">Rhodosorus marinus</name>
    <dbReference type="NCBI Taxonomy" id="101924"/>
    <lineage>
        <taxon>Eukaryota</taxon>
        <taxon>Rhodophyta</taxon>
        <taxon>Stylonematophyceae</taxon>
        <taxon>Stylonematales</taxon>
        <taxon>Stylonemataceae</taxon>
        <taxon>Rhodosorus</taxon>
    </lineage>
</organism>
<reference evidence="1 2" key="1">
    <citation type="journal article" date="2023" name="Nat. Commun.">
        <title>Origin of minicircular mitochondrial genomes in red algae.</title>
        <authorList>
            <person name="Lee Y."/>
            <person name="Cho C.H."/>
            <person name="Lee Y.M."/>
            <person name="Park S.I."/>
            <person name="Yang J.H."/>
            <person name="West J.A."/>
            <person name="Bhattacharya D."/>
            <person name="Yoon H.S."/>
        </authorList>
    </citation>
    <scope>NUCLEOTIDE SEQUENCE [LARGE SCALE GENOMIC DNA]</scope>
    <source>
        <strain evidence="1 2">CCMP1338</strain>
        <tissue evidence="1">Whole cell</tissue>
    </source>
</reference>
<dbReference type="EMBL" id="JAMWBK010000006">
    <property type="protein sequence ID" value="KAJ8903966.1"/>
    <property type="molecule type" value="Genomic_DNA"/>
</dbReference>
<dbReference type="Gene3D" id="3.40.1740.10">
    <property type="entry name" value="VC0467-like"/>
    <property type="match status" value="1"/>
</dbReference>
<evidence type="ECO:0008006" key="3">
    <source>
        <dbReference type="Google" id="ProtNLM"/>
    </source>
</evidence>
<protein>
    <recommendedName>
        <fullName evidence="3">Altered inheritance of mitochondria protein 24, mitochondrial</fullName>
    </recommendedName>
</protein>
<evidence type="ECO:0000313" key="1">
    <source>
        <dbReference type="EMBL" id="KAJ8903966.1"/>
    </source>
</evidence>
<dbReference type="AlphaFoldDB" id="A0AAV8UN68"/>
<dbReference type="InterPro" id="IPR003774">
    <property type="entry name" value="AlgH-like"/>
</dbReference>
<name>A0AAV8UN68_9RHOD</name>